<comment type="similarity">
    <text evidence="2">Belongs to the aspartate/ornithine carbamoyltransferase superfamily. OTCase family.</text>
</comment>
<dbReference type="GO" id="GO:0005739">
    <property type="term" value="C:mitochondrion"/>
    <property type="evidence" value="ECO:0007669"/>
    <property type="project" value="TreeGrafter"/>
</dbReference>
<gene>
    <name evidence="14" type="ORF">EKO04_008296</name>
</gene>
<comment type="catalytic activity">
    <reaction evidence="10">
        <text>carbamoyl phosphate + L-ornithine = L-citrulline + phosphate + H(+)</text>
        <dbReference type="Rhea" id="RHEA:19513"/>
        <dbReference type="ChEBI" id="CHEBI:15378"/>
        <dbReference type="ChEBI" id="CHEBI:43474"/>
        <dbReference type="ChEBI" id="CHEBI:46911"/>
        <dbReference type="ChEBI" id="CHEBI:57743"/>
        <dbReference type="ChEBI" id="CHEBI:58228"/>
        <dbReference type="EC" id="2.1.3.3"/>
    </reaction>
</comment>
<feature type="domain" description="Aspartate/ornithine carbamoyltransferase Asp/Orn-binding" evidence="12">
    <location>
        <begin position="203"/>
        <end position="359"/>
    </location>
</feature>
<feature type="domain" description="Aspartate/ornithine carbamoyltransferase carbamoyl-P binding" evidence="13">
    <location>
        <begin position="45"/>
        <end position="190"/>
    </location>
</feature>
<evidence type="ECO:0000256" key="7">
    <source>
        <dbReference type="ARBA" id="ARBA00022605"/>
    </source>
</evidence>
<dbReference type="PRINTS" id="PR00102">
    <property type="entry name" value="OTCASE"/>
</dbReference>
<dbReference type="PANTHER" id="PTHR45753:SF3">
    <property type="entry name" value="ORNITHINE TRANSCARBAMYLASE, MITOCHONDRIAL"/>
    <property type="match status" value="1"/>
</dbReference>
<evidence type="ECO:0000256" key="11">
    <source>
        <dbReference type="RuleBase" id="RU003634"/>
    </source>
</evidence>
<dbReference type="Pfam" id="PF02729">
    <property type="entry name" value="OTCace_N"/>
    <property type="match status" value="1"/>
</dbReference>
<dbReference type="FunFam" id="3.40.50.1370:FF:000009">
    <property type="entry name" value="Ornithine carbamoyltransferase, mitochondrial"/>
    <property type="match status" value="1"/>
</dbReference>
<dbReference type="EMBL" id="RZGK01000015">
    <property type="protein sequence ID" value="KAF9693813.1"/>
    <property type="molecule type" value="Genomic_DNA"/>
</dbReference>
<evidence type="ECO:0000259" key="13">
    <source>
        <dbReference type="Pfam" id="PF02729"/>
    </source>
</evidence>
<dbReference type="OrthoDB" id="10252326at2759"/>
<evidence type="ECO:0000256" key="2">
    <source>
        <dbReference type="ARBA" id="ARBA00007805"/>
    </source>
</evidence>
<keyword evidence="6" id="KW-0055">Arginine biosynthesis</keyword>
<proteinExistence type="inferred from homology"/>
<dbReference type="GO" id="GO:0019240">
    <property type="term" value="P:citrulline biosynthetic process"/>
    <property type="evidence" value="ECO:0007669"/>
    <property type="project" value="TreeGrafter"/>
</dbReference>
<evidence type="ECO:0000256" key="9">
    <source>
        <dbReference type="ARBA" id="ARBA00033269"/>
    </source>
</evidence>
<evidence type="ECO:0000256" key="3">
    <source>
        <dbReference type="ARBA" id="ARBA00011233"/>
    </source>
</evidence>
<evidence type="ECO:0000259" key="12">
    <source>
        <dbReference type="Pfam" id="PF00185"/>
    </source>
</evidence>
<evidence type="ECO:0000256" key="10">
    <source>
        <dbReference type="ARBA" id="ARBA00048772"/>
    </source>
</evidence>
<dbReference type="InterPro" id="IPR006131">
    <property type="entry name" value="Asp_carbamoyltransf_Asp/Orn-bd"/>
</dbReference>
<protein>
    <recommendedName>
        <fullName evidence="5">Ornithine carbamoyltransferase, mitochondrial</fullName>
        <ecNumber evidence="4">2.1.3.3</ecNumber>
    </recommendedName>
    <alternativeName>
        <fullName evidence="9">Ornithine transcarbamylase</fullName>
    </alternativeName>
</protein>
<dbReference type="GO" id="GO:0004585">
    <property type="term" value="F:ornithine carbamoyltransferase activity"/>
    <property type="evidence" value="ECO:0007669"/>
    <property type="project" value="UniProtKB-EC"/>
</dbReference>
<comment type="pathway">
    <text evidence="1">Amino-acid biosynthesis; L-arginine biosynthesis; L-arginine from L-ornithine and carbamoyl phosphate: step 1/3.</text>
</comment>
<dbReference type="InterPro" id="IPR002292">
    <property type="entry name" value="Orn/put_carbamltrans"/>
</dbReference>
<dbReference type="PANTHER" id="PTHR45753">
    <property type="entry name" value="ORNITHINE CARBAMOYLTRANSFERASE, MITOCHONDRIAL"/>
    <property type="match status" value="1"/>
</dbReference>
<comment type="caution">
    <text evidence="14">The sequence shown here is derived from an EMBL/GenBank/DDBJ whole genome shotgun (WGS) entry which is preliminary data.</text>
</comment>
<dbReference type="PRINTS" id="PR00100">
    <property type="entry name" value="AOTCASE"/>
</dbReference>
<reference evidence="14" key="2">
    <citation type="submission" date="2020-09" db="EMBL/GenBank/DDBJ databases">
        <title>Reference genome assembly for Australian Ascochyta lentis isolate Al4.</title>
        <authorList>
            <person name="Lee R.C."/>
            <person name="Farfan-Caceres L.M."/>
            <person name="Debler J.W."/>
            <person name="Williams A.H."/>
            <person name="Henares B.M."/>
        </authorList>
    </citation>
    <scope>NUCLEOTIDE SEQUENCE</scope>
    <source>
        <strain evidence="14">Al4</strain>
    </source>
</reference>
<keyword evidence="8 11" id="KW-0808">Transferase</keyword>
<evidence type="ECO:0000256" key="4">
    <source>
        <dbReference type="ARBA" id="ARBA00013007"/>
    </source>
</evidence>
<dbReference type="Gene3D" id="3.40.50.1370">
    <property type="entry name" value="Aspartate/ornithine carbamoyltransferase"/>
    <property type="match status" value="2"/>
</dbReference>
<evidence type="ECO:0000256" key="6">
    <source>
        <dbReference type="ARBA" id="ARBA00022571"/>
    </source>
</evidence>
<evidence type="ECO:0000256" key="5">
    <source>
        <dbReference type="ARBA" id="ARBA00021536"/>
    </source>
</evidence>
<evidence type="ECO:0000256" key="8">
    <source>
        <dbReference type="ARBA" id="ARBA00022679"/>
    </source>
</evidence>
<keyword evidence="15" id="KW-1185">Reference proteome</keyword>
<dbReference type="NCBIfam" id="NF001986">
    <property type="entry name" value="PRK00779.1"/>
    <property type="match status" value="1"/>
</dbReference>
<reference evidence="14" key="1">
    <citation type="submission" date="2018-12" db="EMBL/GenBank/DDBJ databases">
        <authorList>
            <person name="Syme R.A."/>
            <person name="Farfan-Caceres L."/>
            <person name="Lichtenzveig J."/>
        </authorList>
    </citation>
    <scope>NUCLEOTIDE SEQUENCE</scope>
    <source>
        <strain evidence="14">Al4</strain>
    </source>
</reference>
<evidence type="ECO:0000313" key="14">
    <source>
        <dbReference type="EMBL" id="KAF9693813.1"/>
    </source>
</evidence>
<dbReference type="Pfam" id="PF00185">
    <property type="entry name" value="OTCace"/>
    <property type="match status" value="1"/>
</dbReference>
<dbReference type="Proteomes" id="UP000651452">
    <property type="component" value="Unassembled WGS sequence"/>
</dbReference>
<dbReference type="SUPFAM" id="SSF53671">
    <property type="entry name" value="Aspartate/ornithine carbamoyltransferase"/>
    <property type="match status" value="1"/>
</dbReference>
<dbReference type="EC" id="2.1.3.3" evidence="4"/>
<dbReference type="NCBIfam" id="TIGR00658">
    <property type="entry name" value="orni_carb_tr"/>
    <property type="match status" value="1"/>
</dbReference>
<evidence type="ECO:0000256" key="1">
    <source>
        <dbReference type="ARBA" id="ARBA00004975"/>
    </source>
</evidence>
<keyword evidence="7" id="KW-0028">Amino-acid biosynthesis</keyword>
<evidence type="ECO:0000313" key="15">
    <source>
        <dbReference type="Proteomes" id="UP000651452"/>
    </source>
</evidence>
<dbReference type="GO" id="GO:0042450">
    <property type="term" value="P:L-arginine biosynthetic process via ornithine"/>
    <property type="evidence" value="ECO:0007669"/>
    <property type="project" value="TreeGrafter"/>
</dbReference>
<dbReference type="GO" id="GO:0016597">
    <property type="term" value="F:amino acid binding"/>
    <property type="evidence" value="ECO:0007669"/>
    <property type="project" value="InterPro"/>
</dbReference>
<dbReference type="AlphaFoldDB" id="A0A8H7J240"/>
<organism evidence="14 15">
    <name type="scientific">Ascochyta lentis</name>
    <dbReference type="NCBI Taxonomy" id="205686"/>
    <lineage>
        <taxon>Eukaryota</taxon>
        <taxon>Fungi</taxon>
        <taxon>Dikarya</taxon>
        <taxon>Ascomycota</taxon>
        <taxon>Pezizomycotina</taxon>
        <taxon>Dothideomycetes</taxon>
        <taxon>Pleosporomycetidae</taxon>
        <taxon>Pleosporales</taxon>
        <taxon>Pleosporineae</taxon>
        <taxon>Didymellaceae</taxon>
        <taxon>Ascochyta</taxon>
    </lineage>
</organism>
<dbReference type="InterPro" id="IPR006130">
    <property type="entry name" value="Asp/Orn_carbamoylTrfase"/>
</dbReference>
<accession>A0A8H7J240</accession>
<dbReference type="FunFam" id="3.40.50.1370:FF:000017">
    <property type="entry name" value="Ornithine carbamoyltransferase"/>
    <property type="match status" value="1"/>
</dbReference>
<dbReference type="InterPro" id="IPR036901">
    <property type="entry name" value="Asp/Orn_carbamoylTrfase_sf"/>
</dbReference>
<sequence length="369" mass="39781">MYTLRPASTALRSLQPLPSRSYSRSYSLSTYIPSSSTHTSPFAPRHLLSIADLTPAELTTLVRNAHAHKQAIKSTGEVPHALRQSLAGRTVAMTFSKRSTRTRVSTEGAIAALGGSPMFLGKDDIQLGVNESLYDTSLVLSSMTSAIVARVGPHSDVATLAKHSSVPVINALSDLYHPLQIVADLLTMTESHPSTSSTSLGLEGLKVAWIGDANNVLFDLAIGCVKLGIDISVATPAGYEIPQPMRDVIAHAAHTAPRAGKLIETTVPAEAAANADILVTDTWISMGQEEESAKRLHDFAGFQITSDLAHRAGAKQNWQFMHCLPRHPEEVTDDVFYGPRSVVFREAENRLWAALSVLEAFVVNKGDIR</sequence>
<comment type="subunit">
    <text evidence="3">Homotrimer.</text>
</comment>
<dbReference type="PROSITE" id="PS00097">
    <property type="entry name" value="CARBAMOYLTRANSFERASE"/>
    <property type="match status" value="1"/>
</dbReference>
<name>A0A8H7J240_9PLEO</name>
<dbReference type="InterPro" id="IPR006132">
    <property type="entry name" value="Asp/Orn_carbamoyltranf_P-bd"/>
</dbReference>